<dbReference type="Proteomes" id="UP000030655">
    <property type="component" value="Unassembled WGS sequence"/>
</dbReference>
<gene>
    <name evidence="1" type="ORF">H312_01647</name>
</gene>
<dbReference type="OrthoDB" id="2193241at2759"/>
<accession>A0A059F1P7</accession>
<protein>
    <recommendedName>
        <fullName evidence="3">ISXO2-like transposase domain-containing protein</fullName>
    </recommendedName>
</protein>
<dbReference type="InterPro" id="IPR053164">
    <property type="entry name" value="IS1016-like_transposase"/>
</dbReference>
<reference evidence="1 2" key="2">
    <citation type="submission" date="2014-03" db="EMBL/GenBank/DDBJ databases">
        <title>The Genome Sequence of Anncaliia algerae insect isolate PRA339.</title>
        <authorList>
            <consortium name="The Broad Institute Genome Sequencing Platform"/>
            <consortium name="The Broad Institute Genome Sequencing Center for Infectious Disease"/>
            <person name="Cuomo C."/>
            <person name="Becnel J."/>
            <person name="Sanscrainte N."/>
            <person name="Walker B."/>
            <person name="Young S.K."/>
            <person name="Zeng Q."/>
            <person name="Gargeya S."/>
            <person name="Fitzgerald M."/>
            <person name="Haas B."/>
            <person name="Abouelleil A."/>
            <person name="Alvarado L."/>
            <person name="Arachchi H.M."/>
            <person name="Berlin A.M."/>
            <person name="Chapman S.B."/>
            <person name="Dewar J."/>
            <person name="Goldberg J."/>
            <person name="Griggs A."/>
            <person name="Gujja S."/>
            <person name="Hansen M."/>
            <person name="Howarth C."/>
            <person name="Imamovic A."/>
            <person name="Larimer J."/>
            <person name="McCowan C."/>
            <person name="Murphy C."/>
            <person name="Neiman D."/>
            <person name="Pearson M."/>
            <person name="Priest M."/>
            <person name="Roberts A."/>
            <person name="Saif S."/>
            <person name="Shea T."/>
            <person name="Sisk P."/>
            <person name="Sykes S."/>
            <person name="Wortman J."/>
            <person name="Nusbaum C."/>
            <person name="Birren B."/>
        </authorList>
    </citation>
    <scope>NUCLEOTIDE SEQUENCE [LARGE SCALE GENOMIC DNA]</scope>
    <source>
        <strain evidence="1 2">PRA339</strain>
    </source>
</reference>
<name>A0A059F1P7_9MICR</name>
<dbReference type="PANTHER" id="PTHR47163">
    <property type="entry name" value="DDE_TNP_IS1595 DOMAIN-CONTAINING PROTEIN"/>
    <property type="match status" value="1"/>
</dbReference>
<dbReference type="PANTHER" id="PTHR47163:SF3">
    <property type="entry name" value="PROTEIN CBG18017"/>
    <property type="match status" value="1"/>
</dbReference>
<proteinExistence type="predicted"/>
<dbReference type="VEuPathDB" id="MicrosporidiaDB:H312_01647"/>
<evidence type="ECO:0000313" key="2">
    <source>
        <dbReference type="Proteomes" id="UP000030655"/>
    </source>
</evidence>
<sequence>MDFFGFPRAETLYIIIRVAFIKEILYLKSFYLSFFNHLNHQSAFDLLSLRSSLPFMSSLYSTNRFTCGSNLEESLFKRKYNIGGKVRKIWIVGGIDIRTRDKFFVEVITRNASILEQSIFDYIKPGTTIYTDLWKGYINLKVRFYTLDYKSYL</sequence>
<organism evidence="1 2">
    <name type="scientific">Anncaliia algerae PRA339</name>
    <dbReference type="NCBI Taxonomy" id="1288291"/>
    <lineage>
        <taxon>Eukaryota</taxon>
        <taxon>Fungi</taxon>
        <taxon>Fungi incertae sedis</taxon>
        <taxon>Microsporidia</taxon>
        <taxon>Tubulinosematoidea</taxon>
        <taxon>Tubulinosematidae</taxon>
        <taxon>Anncaliia</taxon>
    </lineage>
</organism>
<reference evidence="2" key="1">
    <citation type="submission" date="2013-02" db="EMBL/GenBank/DDBJ databases">
        <authorList>
            <consortium name="The Broad Institute Genome Sequencing Platform"/>
            <person name="Cuomo C."/>
            <person name="Becnel J."/>
            <person name="Sanscrainte N."/>
            <person name="Walker B."/>
            <person name="Young S.K."/>
            <person name="Zeng Q."/>
            <person name="Gargeya S."/>
            <person name="Fitzgerald M."/>
            <person name="Haas B."/>
            <person name="Abouelleil A."/>
            <person name="Alvarado L."/>
            <person name="Arachchi H.M."/>
            <person name="Berlin A.M."/>
            <person name="Chapman S.B."/>
            <person name="Dewar J."/>
            <person name="Goldberg J."/>
            <person name="Griggs A."/>
            <person name="Gujja S."/>
            <person name="Hansen M."/>
            <person name="Howarth C."/>
            <person name="Imamovic A."/>
            <person name="Larimer J."/>
            <person name="McCowan C."/>
            <person name="Murphy C."/>
            <person name="Neiman D."/>
            <person name="Pearson M."/>
            <person name="Priest M."/>
            <person name="Roberts A."/>
            <person name="Saif S."/>
            <person name="Shea T."/>
            <person name="Sisk P."/>
            <person name="Sykes S."/>
            <person name="Wortman J."/>
            <person name="Nusbaum C."/>
            <person name="Birren B."/>
        </authorList>
    </citation>
    <scope>NUCLEOTIDE SEQUENCE [LARGE SCALE GENOMIC DNA]</scope>
    <source>
        <strain evidence="2">PRA339</strain>
    </source>
</reference>
<dbReference type="EMBL" id="KK365157">
    <property type="protein sequence ID" value="KCZ80929.1"/>
    <property type="molecule type" value="Genomic_DNA"/>
</dbReference>
<dbReference type="AlphaFoldDB" id="A0A059F1P7"/>
<dbReference type="HOGENOM" id="CLU_1712807_0_0_1"/>
<evidence type="ECO:0008006" key="3">
    <source>
        <dbReference type="Google" id="ProtNLM"/>
    </source>
</evidence>
<keyword evidence="2" id="KW-1185">Reference proteome</keyword>
<evidence type="ECO:0000313" key="1">
    <source>
        <dbReference type="EMBL" id="KCZ80929.1"/>
    </source>
</evidence>